<dbReference type="InterPro" id="IPR000073">
    <property type="entry name" value="AB_hydrolase_1"/>
</dbReference>
<reference evidence="2 3" key="1">
    <citation type="journal article" date="2007" name="Science">
        <title>The Chlamydomonas genome reveals the evolution of key animal and plant functions.</title>
        <authorList>
            <person name="Merchant S.S."/>
            <person name="Prochnik S.E."/>
            <person name="Vallon O."/>
            <person name="Harris E.H."/>
            <person name="Karpowicz S.J."/>
            <person name="Witman G.B."/>
            <person name="Terry A."/>
            <person name="Salamov A."/>
            <person name="Fritz-Laylin L.K."/>
            <person name="Marechal-Drouard L."/>
            <person name="Marshall W.F."/>
            <person name="Qu L.H."/>
            <person name="Nelson D.R."/>
            <person name="Sanderfoot A.A."/>
            <person name="Spalding M.H."/>
            <person name="Kapitonov V.V."/>
            <person name="Ren Q."/>
            <person name="Ferris P."/>
            <person name="Lindquist E."/>
            <person name="Shapiro H."/>
            <person name="Lucas S.M."/>
            <person name="Grimwood J."/>
            <person name="Schmutz J."/>
            <person name="Cardol P."/>
            <person name="Cerutti H."/>
            <person name="Chanfreau G."/>
            <person name="Chen C.L."/>
            <person name="Cognat V."/>
            <person name="Croft M.T."/>
            <person name="Dent R."/>
            <person name="Dutcher S."/>
            <person name="Fernandez E."/>
            <person name="Fukuzawa H."/>
            <person name="Gonzalez-Ballester D."/>
            <person name="Gonzalez-Halphen D."/>
            <person name="Hallmann A."/>
            <person name="Hanikenne M."/>
            <person name="Hippler M."/>
            <person name="Inwood W."/>
            <person name="Jabbari K."/>
            <person name="Kalanon M."/>
            <person name="Kuras R."/>
            <person name="Lefebvre P.A."/>
            <person name="Lemaire S.D."/>
            <person name="Lobanov A.V."/>
            <person name="Lohr M."/>
            <person name="Manuell A."/>
            <person name="Meier I."/>
            <person name="Mets L."/>
            <person name="Mittag M."/>
            <person name="Mittelmeier T."/>
            <person name="Moroney J.V."/>
            <person name="Moseley J."/>
            <person name="Napoli C."/>
            <person name="Nedelcu A.M."/>
            <person name="Niyogi K."/>
            <person name="Novoselov S.V."/>
            <person name="Paulsen I.T."/>
            <person name="Pazour G."/>
            <person name="Purton S."/>
            <person name="Ral J.P."/>
            <person name="Riano-Pachon D.M."/>
            <person name="Riekhof W."/>
            <person name="Rymarquis L."/>
            <person name="Schroda M."/>
            <person name="Stern D."/>
            <person name="Umen J."/>
            <person name="Willows R."/>
            <person name="Wilson N."/>
            <person name="Zimmer S.L."/>
            <person name="Allmer J."/>
            <person name="Balk J."/>
            <person name="Bisova K."/>
            <person name="Chen C.J."/>
            <person name="Elias M."/>
            <person name="Gendler K."/>
            <person name="Hauser C."/>
            <person name="Lamb M.R."/>
            <person name="Ledford H."/>
            <person name="Long J.C."/>
            <person name="Minagawa J."/>
            <person name="Page M.D."/>
            <person name="Pan J."/>
            <person name="Pootakham W."/>
            <person name="Roje S."/>
            <person name="Rose A."/>
            <person name="Stahlberg E."/>
            <person name="Terauchi A.M."/>
            <person name="Yang P."/>
            <person name="Ball S."/>
            <person name="Bowler C."/>
            <person name="Dieckmann C.L."/>
            <person name="Gladyshev V.N."/>
            <person name="Green P."/>
            <person name="Jorgensen R."/>
            <person name="Mayfield S."/>
            <person name="Mueller-Roeber B."/>
            <person name="Rajamani S."/>
            <person name="Sayre R.T."/>
            <person name="Brokstein P."/>
            <person name="Dubchak I."/>
            <person name="Goodstein D."/>
            <person name="Hornick L."/>
            <person name="Huang Y.W."/>
            <person name="Jhaveri J."/>
            <person name="Luo Y."/>
            <person name="Martinez D."/>
            <person name="Ngau W.C."/>
            <person name="Otillar B."/>
            <person name="Poliakov A."/>
            <person name="Porter A."/>
            <person name="Szajkowski L."/>
            <person name="Werner G."/>
            <person name="Zhou K."/>
            <person name="Grigoriev I.V."/>
            <person name="Rokhsar D.S."/>
            <person name="Grossman A.R."/>
        </authorList>
    </citation>
    <scope>NUCLEOTIDE SEQUENCE [LARGE SCALE GENOMIC DNA]</scope>
    <source>
        <strain evidence="3">CC-503</strain>
        <strain evidence="2">CC-503 cw92 mt+</strain>
    </source>
</reference>
<keyword evidence="3" id="KW-1185">Reference proteome</keyword>
<dbReference type="Gramene" id="PNW76921">
    <property type="protein sequence ID" value="PNW76921"/>
    <property type="gene ID" value="CHLRE_11g481250v5"/>
</dbReference>
<gene>
    <name evidence="2" type="ORF">CHLRE_11g481250v5</name>
</gene>
<dbReference type="GO" id="GO:0016787">
    <property type="term" value="F:hydrolase activity"/>
    <property type="evidence" value="ECO:0000318"/>
    <property type="project" value="GO_Central"/>
</dbReference>
<dbReference type="AlphaFoldDB" id="A0A2K3D8Q3"/>
<name>A0A2K3D8Q3_CHLRE</name>
<dbReference type="EMBL" id="CM008972">
    <property type="protein sequence ID" value="PNW76921.1"/>
    <property type="molecule type" value="Genomic_DNA"/>
</dbReference>
<sequence>MLATVPATASQGLNVSRPAVLDDGSDAKKYITQKGTLTRDGGVNIAYELLQSEPASTTQIALQVDAAGVTTTEAASSSATNRFLMIMGFAATGEAWLPTVKELFSRGGKSAGLEVAVFDNRGIGASSSPADKRAYTTDVMAGDALAVMDALGWARAHVVGHSMGAMIGCRLALTAPERLASLTLVSATGGGSEAIPTNCTAIAAGVRGAMKSDLPSRASVDLAFHFSKRLLRQDDPATGRTVKAELKSQYVELQKATGGQSRAGQDGHMNAVMSHSLSKQEYARLRSAGFPILVIHGAEDILAAPRHAARLARRLGAPLVMIGHSAHFTPRDAAKEVTDELLATLEAVRRGATHADAVHPCPDPAAYERSACAAALCCCFA</sequence>
<dbReference type="ExpressionAtlas" id="A0A2K3D8Q3">
    <property type="expression patterns" value="baseline"/>
</dbReference>
<organism evidence="2 3">
    <name type="scientific">Chlamydomonas reinhardtii</name>
    <name type="common">Chlamydomonas smithii</name>
    <dbReference type="NCBI Taxonomy" id="3055"/>
    <lineage>
        <taxon>Eukaryota</taxon>
        <taxon>Viridiplantae</taxon>
        <taxon>Chlorophyta</taxon>
        <taxon>core chlorophytes</taxon>
        <taxon>Chlorophyceae</taxon>
        <taxon>CS clade</taxon>
        <taxon>Chlamydomonadales</taxon>
        <taxon>Chlamydomonadaceae</taxon>
        <taxon>Chlamydomonas</taxon>
    </lineage>
</organism>
<evidence type="ECO:0000313" key="2">
    <source>
        <dbReference type="EMBL" id="PNW76921.1"/>
    </source>
</evidence>
<reference evidence="2" key="2">
    <citation type="submission" date="2017-07" db="EMBL/GenBank/DDBJ databases">
        <title>WGS assembly of Chlamydomonas reinhardtii.</title>
        <authorList>
            <consortium name="Chlamydomonas Annotation Team"/>
            <consortium name="JGI Annotation Team"/>
            <person name="Merchant S.S."/>
            <person name="Prochnik S.E."/>
            <person name="Vallon O."/>
            <person name="Harris E.H."/>
            <person name="Karpowicz S.J."/>
            <person name="Witman G.B."/>
            <person name="Terry A."/>
            <person name="Salamov A."/>
            <person name="Fritz-Laylin L.K."/>
            <person name="Marechal-Drouard L."/>
            <person name="Marshall W.F."/>
            <person name="Qu L.H."/>
            <person name="Nelson D.R."/>
            <person name="Sanderfoot A.A."/>
            <person name="Spalding M.H."/>
            <person name="Kapitonov V.V."/>
            <person name="Ren Q."/>
            <person name="Ferris P."/>
            <person name="Lindquist E."/>
            <person name="Shapiro H."/>
            <person name="Lucas S.M."/>
            <person name="Grimwood J."/>
            <person name="Schmutz J."/>
            <person name="Grigoriev I.V."/>
            <person name="Rokhsar D.S."/>
        </authorList>
    </citation>
    <scope>NUCLEOTIDE SEQUENCE</scope>
    <source>
        <strain evidence="2">CC-503 cw92 mt+</strain>
    </source>
</reference>
<dbReference type="OrthoDB" id="19657at2759"/>
<accession>A0A2K3D8Q3</accession>
<dbReference type="InterPro" id="IPR029058">
    <property type="entry name" value="AB_hydrolase_fold"/>
</dbReference>
<dbReference type="SUPFAM" id="SSF53474">
    <property type="entry name" value="alpha/beta-Hydrolases"/>
    <property type="match status" value="1"/>
</dbReference>
<evidence type="ECO:0000313" key="3">
    <source>
        <dbReference type="Proteomes" id="UP000006906"/>
    </source>
</evidence>
<dbReference type="GeneID" id="5722940"/>
<dbReference type="InterPro" id="IPR050471">
    <property type="entry name" value="AB_hydrolase"/>
</dbReference>
<dbReference type="Gramene" id="PNW76920">
    <property type="protein sequence ID" value="PNW76920"/>
    <property type="gene ID" value="CHLRE_11g481250v5"/>
</dbReference>
<dbReference type="KEGG" id="cre:CHLRE_11g481250v5"/>
<dbReference type="Gene3D" id="3.40.50.1820">
    <property type="entry name" value="alpha/beta hydrolase"/>
    <property type="match status" value="1"/>
</dbReference>
<proteinExistence type="predicted"/>
<evidence type="ECO:0000259" key="1">
    <source>
        <dbReference type="Pfam" id="PF00561"/>
    </source>
</evidence>
<dbReference type="Proteomes" id="UP000006906">
    <property type="component" value="Chromosome 11"/>
</dbReference>
<dbReference type="Pfam" id="PF00561">
    <property type="entry name" value="Abhydrolase_1"/>
    <property type="match status" value="1"/>
</dbReference>
<dbReference type="PANTHER" id="PTHR43433:SF5">
    <property type="entry name" value="AB HYDROLASE-1 DOMAIN-CONTAINING PROTEIN"/>
    <property type="match status" value="1"/>
</dbReference>
<dbReference type="FunCoup" id="A0A2K3D8Q3">
    <property type="interactions" value="9"/>
</dbReference>
<dbReference type="PANTHER" id="PTHR43433">
    <property type="entry name" value="HYDROLASE, ALPHA/BETA FOLD FAMILY PROTEIN"/>
    <property type="match status" value="1"/>
</dbReference>
<dbReference type="RefSeq" id="XP_042919748.1">
    <property type="nucleotide sequence ID" value="XM_043067743.1"/>
</dbReference>
<dbReference type="RefSeq" id="XP_042919749.1">
    <property type="nucleotide sequence ID" value="XM_043067744.1"/>
</dbReference>
<protein>
    <recommendedName>
        <fullName evidence="1">AB hydrolase-1 domain-containing protein</fullName>
    </recommendedName>
</protein>
<dbReference type="STRING" id="3055.A0A2K3D8Q3"/>
<feature type="domain" description="AB hydrolase-1" evidence="1">
    <location>
        <begin position="82"/>
        <end position="328"/>
    </location>
</feature>
<dbReference type="EMBL" id="CM008972">
    <property type="protein sequence ID" value="PNW76920.1"/>
    <property type="molecule type" value="Genomic_DNA"/>
</dbReference>